<feature type="region of interest" description="Disordered" evidence="1">
    <location>
        <begin position="122"/>
        <end position="147"/>
    </location>
</feature>
<dbReference type="Proteomes" id="UP001162131">
    <property type="component" value="Unassembled WGS sequence"/>
</dbReference>
<feature type="compositionally biased region" description="Polar residues" evidence="1">
    <location>
        <begin position="132"/>
        <end position="141"/>
    </location>
</feature>
<evidence type="ECO:0000256" key="1">
    <source>
        <dbReference type="SAM" id="MobiDB-lite"/>
    </source>
</evidence>
<protein>
    <submittedName>
        <fullName evidence="2">Uncharacterized protein</fullName>
    </submittedName>
</protein>
<proteinExistence type="predicted"/>
<dbReference type="AlphaFoldDB" id="A0AAU9IPV0"/>
<sequence length="255" mass="29000">MEFIDKDTIKANKPLLKAYDILPFLKYQVKVIGSPGMNKPQSSSKPANSARGNIWGFRREESSIPNTNGFAKIAKQSKSLRTLKTEKKAEEPESFSFFKDEIGIQFSMFSSKKLRLPIPNFQIPTDSEDSEQATARKQSTSKSKRRNLSIPVLGNVVTVPPPPTERTPEKLKSERHCYSSRMLLKPIGKLWKSKGINIDEVPVSHQVSEQSIQIKRQKPPKPKPRSTAMLRRRFSQIDLISLCVFNEYHDSSCHN</sequence>
<reference evidence="2" key="1">
    <citation type="submission" date="2021-09" db="EMBL/GenBank/DDBJ databases">
        <authorList>
            <consortium name="AG Swart"/>
            <person name="Singh M."/>
            <person name="Singh A."/>
            <person name="Seah K."/>
            <person name="Emmerich C."/>
        </authorList>
    </citation>
    <scope>NUCLEOTIDE SEQUENCE</scope>
    <source>
        <strain evidence="2">ATCC30299</strain>
    </source>
</reference>
<accession>A0AAU9IPV0</accession>
<evidence type="ECO:0000313" key="2">
    <source>
        <dbReference type="EMBL" id="CAG9316851.1"/>
    </source>
</evidence>
<gene>
    <name evidence="2" type="ORF">BSTOLATCC_MIC17484</name>
</gene>
<comment type="caution">
    <text evidence="2">The sequence shown here is derived from an EMBL/GenBank/DDBJ whole genome shotgun (WGS) entry which is preliminary data.</text>
</comment>
<evidence type="ECO:0000313" key="3">
    <source>
        <dbReference type="Proteomes" id="UP001162131"/>
    </source>
</evidence>
<dbReference type="EMBL" id="CAJZBQ010000017">
    <property type="protein sequence ID" value="CAG9316851.1"/>
    <property type="molecule type" value="Genomic_DNA"/>
</dbReference>
<organism evidence="2 3">
    <name type="scientific">Blepharisma stoltei</name>
    <dbReference type="NCBI Taxonomy" id="1481888"/>
    <lineage>
        <taxon>Eukaryota</taxon>
        <taxon>Sar</taxon>
        <taxon>Alveolata</taxon>
        <taxon>Ciliophora</taxon>
        <taxon>Postciliodesmatophora</taxon>
        <taxon>Heterotrichea</taxon>
        <taxon>Heterotrichida</taxon>
        <taxon>Blepharismidae</taxon>
        <taxon>Blepharisma</taxon>
    </lineage>
</organism>
<keyword evidence="3" id="KW-1185">Reference proteome</keyword>
<name>A0AAU9IPV0_9CILI</name>